<name>A0A3Q1GUH1_9TELE</name>
<feature type="binding site" evidence="10">
    <location>
        <position position="48"/>
    </location>
    <ligand>
        <name>Mg(2+)</name>
        <dbReference type="ChEBI" id="CHEBI:18420"/>
        <label>1</label>
    </ligand>
</feature>
<reference evidence="13" key="2">
    <citation type="submission" date="2025-09" db="UniProtKB">
        <authorList>
            <consortium name="Ensembl"/>
        </authorList>
    </citation>
    <scope>IDENTIFICATION</scope>
</reference>
<feature type="site" description="Important for catalytic activity" evidence="11">
    <location>
        <position position="216"/>
    </location>
</feature>
<evidence type="ECO:0000256" key="10">
    <source>
        <dbReference type="PIRSR" id="PIRSR604808-2"/>
    </source>
</evidence>
<dbReference type="PANTHER" id="PTHR22748">
    <property type="entry name" value="AP ENDONUCLEASE"/>
    <property type="match status" value="1"/>
</dbReference>
<dbReference type="InterPro" id="IPR036691">
    <property type="entry name" value="Endo/exonu/phosph_ase_sf"/>
</dbReference>
<sequence length="462" mass="53422">TTQRQESVWIKKLKIYSWNVKGLGHLVKKKKIISSLKTKKCDIAYLQETHLMENEIIKLHKDWVGHIYYASGSSKSRGVAILIHKKLQFKCLNFFTDNNGRMVVLKAEVQGIEIIFANIYAPNLDDPSFCSELEYKILQLQNSHILPIILGGDFNQIIDNILDCNVPSTTRRRKAVEIMQNVSHDINLVDVWRLMNLTVRDYTFYSACHKVYTRIDYFLISQVLLPSVESCDIGPILISDHAQVGVYMSTLVRSEKSLRWRFNNSLLKDTAFIGLMKREIDLFKETNLSSAPSPGSILQYASYKKKMKNKDLQILENEVTVAEKAYKMNMSNDNLHQLLQLKYKYNTLLSQKIEFLLLRARQKHFEEGDKAGSMLANYIKQQEAQSVIPAICDYKGEIHTSPKSINRAFEEFYQNLYKSESSATKEEIEFFLNKLCLPRLSNTQKNIFDVFLLLASLRRSSQ</sequence>
<protein>
    <recommendedName>
        <fullName evidence="3">exodeoxyribonuclease III</fullName>
        <ecNumber evidence="3">3.1.11.2</ecNumber>
    </recommendedName>
</protein>
<feature type="site" description="Transition state stabilizer" evidence="11">
    <location>
        <position position="155"/>
    </location>
</feature>
<keyword evidence="7 10" id="KW-0460">Magnesium</keyword>
<dbReference type="InParanoid" id="A0A3Q1GUH1"/>
<dbReference type="GO" id="GO:0008081">
    <property type="term" value="F:phosphoric diester hydrolase activity"/>
    <property type="evidence" value="ECO:0007669"/>
    <property type="project" value="TreeGrafter"/>
</dbReference>
<comment type="cofactor">
    <cofactor evidence="10">
        <name>Mg(2+)</name>
        <dbReference type="ChEBI" id="CHEBI:18420"/>
    </cofactor>
    <cofactor evidence="10">
        <name>Mn(2+)</name>
        <dbReference type="ChEBI" id="CHEBI:29035"/>
    </cofactor>
    <text evidence="10">Probably binds two magnesium or manganese ions per subunit.</text>
</comment>
<dbReference type="InterPro" id="IPR005135">
    <property type="entry name" value="Endo/exonuclease/phosphatase"/>
</dbReference>
<dbReference type="CDD" id="cd09076">
    <property type="entry name" value="L1-EN"/>
    <property type="match status" value="1"/>
</dbReference>
<dbReference type="GO" id="GO:0003906">
    <property type="term" value="F:DNA-(apurinic or apyrimidinic site) endonuclease activity"/>
    <property type="evidence" value="ECO:0007669"/>
    <property type="project" value="TreeGrafter"/>
</dbReference>
<feature type="binding site" evidence="10">
    <location>
        <position position="153"/>
    </location>
    <ligand>
        <name>Mg(2+)</name>
        <dbReference type="ChEBI" id="CHEBI:18420"/>
        <label>1</label>
    </ligand>
</feature>
<feature type="binding site" evidence="10">
    <location>
        <position position="155"/>
    </location>
    <ligand>
        <name>Mg(2+)</name>
        <dbReference type="ChEBI" id="CHEBI:18420"/>
        <label>1</label>
    </ligand>
</feature>
<dbReference type="AlphaFoldDB" id="A0A3Q1GUH1"/>
<dbReference type="Ensembl" id="ENSAPOT00000034474.1">
    <property type="protein sequence ID" value="ENSAPOP00000033359.1"/>
    <property type="gene ID" value="ENSAPOG00000021898.1"/>
</dbReference>
<dbReference type="STRING" id="80966.ENSAPOP00000033359"/>
<evidence type="ECO:0000256" key="4">
    <source>
        <dbReference type="ARBA" id="ARBA00022723"/>
    </source>
</evidence>
<dbReference type="Proteomes" id="UP000257200">
    <property type="component" value="Unplaced"/>
</dbReference>
<comment type="catalytic activity">
    <reaction evidence="1">
        <text>Exonucleolytic cleavage in the 3'- to 5'-direction to yield nucleoside 5'-phosphates.</text>
        <dbReference type="EC" id="3.1.11.2"/>
    </reaction>
</comment>
<evidence type="ECO:0000256" key="6">
    <source>
        <dbReference type="ARBA" id="ARBA00022801"/>
    </source>
</evidence>
<dbReference type="PANTHER" id="PTHR22748:SF26">
    <property type="entry name" value="ENDONUCLEASE_EXONUCLEASE_PHOSPHATASE DOMAIN-CONTAINING PROTEIN"/>
    <property type="match status" value="1"/>
</dbReference>
<evidence type="ECO:0000256" key="2">
    <source>
        <dbReference type="ARBA" id="ARBA00007092"/>
    </source>
</evidence>
<feature type="domain" description="Endonuclease/exonuclease/phosphatase" evidence="12">
    <location>
        <begin position="17"/>
        <end position="241"/>
    </location>
</feature>
<feature type="binding site" evidence="10">
    <location>
        <position position="240"/>
    </location>
    <ligand>
        <name>Mg(2+)</name>
        <dbReference type="ChEBI" id="CHEBI:18420"/>
        <label>1</label>
    </ligand>
</feature>
<keyword evidence="8" id="KW-0234">DNA repair</keyword>
<accession>A0A3Q1GUH1</accession>
<dbReference type="Pfam" id="PF03372">
    <property type="entry name" value="Exo_endo_phos"/>
    <property type="match status" value="1"/>
</dbReference>
<evidence type="ECO:0000313" key="14">
    <source>
        <dbReference type="Proteomes" id="UP000257200"/>
    </source>
</evidence>
<keyword evidence="6" id="KW-0378">Hydrolase</keyword>
<dbReference type="GeneTree" id="ENSGT00950000183016"/>
<keyword evidence="14" id="KW-1185">Reference proteome</keyword>
<evidence type="ECO:0000256" key="5">
    <source>
        <dbReference type="ARBA" id="ARBA00022763"/>
    </source>
</evidence>
<feature type="binding site" evidence="10">
    <location>
        <position position="241"/>
    </location>
    <ligand>
        <name>Mg(2+)</name>
        <dbReference type="ChEBI" id="CHEBI:18420"/>
        <label>1</label>
    </ligand>
</feature>
<dbReference type="Gene3D" id="3.60.10.10">
    <property type="entry name" value="Endonuclease/exonuclease/phosphatase"/>
    <property type="match status" value="1"/>
</dbReference>
<dbReference type="InterPro" id="IPR004808">
    <property type="entry name" value="AP_endonuc_1"/>
</dbReference>
<keyword evidence="10" id="KW-0464">Manganese</keyword>
<evidence type="ECO:0000259" key="12">
    <source>
        <dbReference type="Pfam" id="PF03372"/>
    </source>
</evidence>
<evidence type="ECO:0000256" key="8">
    <source>
        <dbReference type="ARBA" id="ARBA00023204"/>
    </source>
</evidence>
<feature type="binding site" evidence="10">
    <location>
        <position position="19"/>
    </location>
    <ligand>
        <name>Mg(2+)</name>
        <dbReference type="ChEBI" id="CHEBI:18420"/>
        <label>1</label>
    </ligand>
</feature>
<organism evidence="13 14">
    <name type="scientific">Acanthochromis polyacanthus</name>
    <name type="common">spiny chromis</name>
    <dbReference type="NCBI Taxonomy" id="80966"/>
    <lineage>
        <taxon>Eukaryota</taxon>
        <taxon>Metazoa</taxon>
        <taxon>Chordata</taxon>
        <taxon>Craniata</taxon>
        <taxon>Vertebrata</taxon>
        <taxon>Euteleostomi</taxon>
        <taxon>Actinopterygii</taxon>
        <taxon>Neopterygii</taxon>
        <taxon>Teleostei</taxon>
        <taxon>Neoteleostei</taxon>
        <taxon>Acanthomorphata</taxon>
        <taxon>Ovalentaria</taxon>
        <taxon>Pomacentridae</taxon>
        <taxon>Acanthochromis</taxon>
    </lineage>
</organism>
<keyword evidence="4 10" id="KW-0479">Metal-binding</keyword>
<evidence type="ECO:0000256" key="3">
    <source>
        <dbReference type="ARBA" id="ARBA00012115"/>
    </source>
</evidence>
<evidence type="ECO:0000256" key="11">
    <source>
        <dbReference type="PIRSR" id="PIRSR604808-3"/>
    </source>
</evidence>
<dbReference type="GO" id="GO:0005634">
    <property type="term" value="C:nucleus"/>
    <property type="evidence" value="ECO:0007669"/>
    <property type="project" value="TreeGrafter"/>
</dbReference>
<dbReference type="GO" id="GO:0046872">
    <property type="term" value="F:metal ion binding"/>
    <property type="evidence" value="ECO:0007669"/>
    <property type="project" value="UniProtKB-KW"/>
</dbReference>
<dbReference type="EC" id="3.1.11.2" evidence="3"/>
<comment type="similarity">
    <text evidence="2">Belongs to the DNA repair enzymes AP/ExoA family.</text>
</comment>
<dbReference type="SUPFAM" id="SSF56219">
    <property type="entry name" value="DNase I-like"/>
    <property type="match status" value="1"/>
</dbReference>
<evidence type="ECO:0000256" key="7">
    <source>
        <dbReference type="ARBA" id="ARBA00022842"/>
    </source>
</evidence>
<reference evidence="13" key="1">
    <citation type="submission" date="2025-08" db="UniProtKB">
        <authorList>
            <consortium name="Ensembl"/>
        </authorList>
    </citation>
    <scope>IDENTIFICATION</scope>
</reference>
<keyword evidence="5" id="KW-0227">DNA damage</keyword>
<feature type="active site" description="Proton donor/acceptor" evidence="9">
    <location>
        <position position="153"/>
    </location>
</feature>
<dbReference type="GO" id="GO:0006284">
    <property type="term" value="P:base-excision repair"/>
    <property type="evidence" value="ECO:0007669"/>
    <property type="project" value="TreeGrafter"/>
</dbReference>
<evidence type="ECO:0000256" key="9">
    <source>
        <dbReference type="PIRSR" id="PIRSR604808-1"/>
    </source>
</evidence>
<evidence type="ECO:0000313" key="13">
    <source>
        <dbReference type="Ensembl" id="ENSAPOP00000033359.1"/>
    </source>
</evidence>
<feature type="active site" description="Proton acceptor" evidence="9">
    <location>
        <position position="241"/>
    </location>
</feature>
<evidence type="ECO:0000256" key="1">
    <source>
        <dbReference type="ARBA" id="ARBA00000493"/>
    </source>
</evidence>
<proteinExistence type="inferred from homology"/>
<feature type="active site" evidence="9">
    <location>
        <position position="120"/>
    </location>
</feature>
<dbReference type="GO" id="GO:0008311">
    <property type="term" value="F:double-stranded DNA 3'-5' DNA exonuclease activity"/>
    <property type="evidence" value="ECO:0007669"/>
    <property type="project" value="UniProtKB-EC"/>
</dbReference>
<feature type="site" description="Interaction with DNA substrate" evidence="11">
    <location>
        <position position="241"/>
    </location>
</feature>